<reference evidence="2" key="3">
    <citation type="journal article" date="2019" name="G3 (Bethesda)">
        <title>Hybrid Assembly of the Genome of the Entomopathogenic Nematode Steinernema carpocapsae Identifies the X-Chromosome.</title>
        <authorList>
            <person name="Serra L."/>
            <person name="Macchietto M."/>
            <person name="Macias-Munoz A."/>
            <person name="McGill C.J."/>
            <person name="Rodriguez I.M."/>
            <person name="Rodriguez B."/>
            <person name="Murad R."/>
            <person name="Mortazavi A."/>
        </authorList>
    </citation>
    <scope>NUCLEOTIDE SEQUENCE</scope>
    <source>
        <strain evidence="2">ALL</strain>
    </source>
</reference>
<sequence>MALRKSKKEKTVNKVVTWRGKAPLNSKAFKKFGRIGTRTIRFETGDNRYVEYVCGTAKEEASDDCQMTNAMRPVLWFL</sequence>
<dbReference type="EMBL" id="AZBU02000005">
    <property type="protein sequence ID" value="TKR76656.1"/>
    <property type="molecule type" value="Genomic_DNA"/>
</dbReference>
<protein>
    <submittedName>
        <fullName evidence="2">Uncharacterized protein</fullName>
    </submittedName>
</protein>
<accession>A0A4U5N325</accession>
<name>A0A4U5N325_STECR</name>
<dbReference type="Proteomes" id="UP000298663">
    <property type="component" value="Unassembled WGS sequence"/>
</dbReference>
<keyword evidence="3" id="KW-1185">Reference proteome</keyword>
<reference evidence="2" key="1">
    <citation type="submission" date="2013-11" db="EMBL/GenBank/DDBJ databases">
        <authorList>
            <person name="Sternberg P."/>
            <person name="Dillman A."/>
            <person name="Macchietto M."/>
        </authorList>
    </citation>
    <scope>NUCLEOTIDE SEQUENCE</scope>
    <source>
        <strain evidence="2">ALL</strain>
    </source>
</reference>
<evidence type="ECO:0000313" key="1">
    <source>
        <dbReference type="EMBL" id="TKR76656.1"/>
    </source>
</evidence>
<reference evidence="2 3" key="2">
    <citation type="journal article" date="2015" name="Genome Biol.">
        <title>Comparative genomics of Steinernema reveals deeply conserved gene regulatory networks.</title>
        <authorList>
            <person name="Dillman A.R."/>
            <person name="Macchietto M."/>
            <person name="Porter C.F."/>
            <person name="Rogers A."/>
            <person name="Williams B."/>
            <person name="Antoshechkin I."/>
            <person name="Lee M.M."/>
            <person name="Goodwin Z."/>
            <person name="Lu X."/>
            <person name="Lewis E.E."/>
            <person name="Goodrich-Blair H."/>
            <person name="Stock S.P."/>
            <person name="Adams B.J."/>
            <person name="Sternberg P.W."/>
            <person name="Mortazavi A."/>
        </authorList>
    </citation>
    <scope>NUCLEOTIDE SEQUENCE [LARGE SCALE GENOMIC DNA]</scope>
    <source>
        <strain evidence="2 3">ALL</strain>
    </source>
</reference>
<gene>
    <name evidence="1" type="ORF">L596_017766</name>
    <name evidence="2" type="ORF">L596_017773</name>
</gene>
<comment type="caution">
    <text evidence="2">The sequence shown here is derived from an EMBL/GenBank/DDBJ whole genome shotgun (WGS) entry which is preliminary data.</text>
</comment>
<evidence type="ECO:0000313" key="3">
    <source>
        <dbReference type="Proteomes" id="UP000298663"/>
    </source>
</evidence>
<evidence type="ECO:0000313" key="2">
    <source>
        <dbReference type="EMBL" id="TKR76664.1"/>
    </source>
</evidence>
<dbReference type="EMBL" id="AZBU02000005">
    <property type="protein sequence ID" value="TKR76664.1"/>
    <property type="molecule type" value="Genomic_DNA"/>
</dbReference>
<dbReference type="AlphaFoldDB" id="A0A4U5N325"/>
<organism evidence="2 3">
    <name type="scientific">Steinernema carpocapsae</name>
    <name type="common">Entomopathogenic nematode</name>
    <dbReference type="NCBI Taxonomy" id="34508"/>
    <lineage>
        <taxon>Eukaryota</taxon>
        <taxon>Metazoa</taxon>
        <taxon>Ecdysozoa</taxon>
        <taxon>Nematoda</taxon>
        <taxon>Chromadorea</taxon>
        <taxon>Rhabditida</taxon>
        <taxon>Tylenchina</taxon>
        <taxon>Panagrolaimomorpha</taxon>
        <taxon>Strongyloidoidea</taxon>
        <taxon>Steinernematidae</taxon>
        <taxon>Steinernema</taxon>
    </lineage>
</organism>
<proteinExistence type="predicted"/>